<evidence type="ECO:0000256" key="3">
    <source>
        <dbReference type="SAM" id="MobiDB-lite"/>
    </source>
</evidence>
<evidence type="ECO:0000259" key="4">
    <source>
        <dbReference type="PROSITE" id="PS51900"/>
    </source>
</evidence>
<reference evidence="6" key="1">
    <citation type="journal article" date="2019" name="Int. J. Syst. Evol. Microbiol.">
        <title>The Global Catalogue of Microorganisms (GCM) 10K type strain sequencing project: providing services to taxonomists for standard genome sequencing and annotation.</title>
        <authorList>
            <consortium name="The Broad Institute Genomics Platform"/>
            <consortium name="The Broad Institute Genome Sequencing Center for Infectious Disease"/>
            <person name="Wu L."/>
            <person name="Ma J."/>
        </authorList>
    </citation>
    <scope>NUCLEOTIDE SEQUENCE [LARGE SCALE GENOMIC DNA]</scope>
    <source>
        <strain evidence="6">JCM 4147</strain>
    </source>
</reference>
<evidence type="ECO:0000256" key="1">
    <source>
        <dbReference type="ARBA" id="ARBA00023125"/>
    </source>
</evidence>
<evidence type="ECO:0000313" key="5">
    <source>
        <dbReference type="EMBL" id="MFC5912327.1"/>
    </source>
</evidence>
<feature type="compositionally biased region" description="Basic residues" evidence="3">
    <location>
        <begin position="388"/>
        <end position="399"/>
    </location>
</feature>
<comment type="caution">
    <text evidence="5">The sequence shown here is derived from an EMBL/GenBank/DDBJ whole genome shotgun (WGS) entry which is preliminary data.</text>
</comment>
<feature type="domain" description="Core-binding (CB)" evidence="4">
    <location>
        <begin position="44"/>
        <end position="131"/>
    </location>
</feature>
<keyword evidence="1 2" id="KW-0238">DNA-binding</keyword>
<dbReference type="Proteomes" id="UP001596200">
    <property type="component" value="Unassembled WGS sequence"/>
</dbReference>
<dbReference type="RefSeq" id="WP_344517346.1">
    <property type="nucleotide sequence ID" value="NZ_BAAATU010000062.1"/>
</dbReference>
<dbReference type="SUPFAM" id="SSF56349">
    <property type="entry name" value="DNA breaking-rejoining enzymes"/>
    <property type="match status" value="1"/>
</dbReference>
<feature type="compositionally biased region" description="Basic residues" evidence="3">
    <location>
        <begin position="413"/>
        <end position="429"/>
    </location>
</feature>
<evidence type="ECO:0000256" key="2">
    <source>
        <dbReference type="PROSITE-ProRule" id="PRU01248"/>
    </source>
</evidence>
<feature type="region of interest" description="Disordered" evidence="3">
    <location>
        <begin position="361"/>
        <end position="440"/>
    </location>
</feature>
<keyword evidence="6" id="KW-1185">Reference proteome</keyword>
<accession>A0ABW1GEG7</accession>
<dbReference type="InterPro" id="IPR010998">
    <property type="entry name" value="Integrase_recombinase_N"/>
</dbReference>
<protein>
    <recommendedName>
        <fullName evidence="4">Core-binding (CB) domain-containing protein</fullName>
    </recommendedName>
</protein>
<gene>
    <name evidence="5" type="ORF">ACFP1B_02560</name>
</gene>
<name>A0ABW1GEG7_9ACTN</name>
<dbReference type="PROSITE" id="PS51900">
    <property type="entry name" value="CB"/>
    <property type="match status" value="1"/>
</dbReference>
<dbReference type="InterPro" id="IPR044068">
    <property type="entry name" value="CB"/>
</dbReference>
<organism evidence="5 6">
    <name type="scientific">Streptomyces pulveraceus</name>
    <dbReference type="NCBI Taxonomy" id="68258"/>
    <lineage>
        <taxon>Bacteria</taxon>
        <taxon>Bacillati</taxon>
        <taxon>Actinomycetota</taxon>
        <taxon>Actinomycetes</taxon>
        <taxon>Kitasatosporales</taxon>
        <taxon>Streptomycetaceae</taxon>
        <taxon>Streptomyces</taxon>
    </lineage>
</organism>
<dbReference type="EMBL" id="JBHSPU010000002">
    <property type="protein sequence ID" value="MFC5912327.1"/>
    <property type="molecule type" value="Genomic_DNA"/>
</dbReference>
<dbReference type="Gene3D" id="1.10.150.130">
    <property type="match status" value="1"/>
</dbReference>
<sequence length="462" mass="51861">MDLFFVRRPLVERYGDGLAGGTAVALLDRQVIPDGMPIVLGSDMRPVEPLSSWFRHLAYLGRVPETMRSYAYVVLRLAEYLASRQTNLLAAGEVDLLAYRRQRLDVQAVPIDPVTWDREASTVNGLFAWLTESGHRSRGPLRMPKAYGSGMSHGMQVRHLALEQYLFFRDVGLGGQCPDGEVDVAFRGGFPHRNRAGAELALMTGMRKREWSTVLLPELVRRPEGPAEFPLQACAKGGRRRKVYVPSAPLDLVDTYQLLERAEIVERAAARLARRHRELFVIDGIDDLGRLSGVLEGRRRTFAMARMPAELRRITVRECDGGLEAMAVFLGQGGLMLGPSSWDRIRRHAWERMSAFAERGPARWRTPLTTRRVEESQARADPAPGTTRRLRHGHRRPPPRQRSPPPAAGHADRSRHRPTTLRMIPRRSPRPSSLPCGKMARQRPCVIKSAITEGSCIACKEA</sequence>
<dbReference type="InterPro" id="IPR011010">
    <property type="entry name" value="DNA_brk_join_enz"/>
</dbReference>
<evidence type="ECO:0000313" key="6">
    <source>
        <dbReference type="Proteomes" id="UP001596200"/>
    </source>
</evidence>
<proteinExistence type="predicted"/>